<organism evidence="2 3">
    <name type="scientific">Actinomadura nitritigenes</name>
    <dbReference type="NCBI Taxonomy" id="134602"/>
    <lineage>
        <taxon>Bacteria</taxon>
        <taxon>Bacillati</taxon>
        <taxon>Actinomycetota</taxon>
        <taxon>Actinomycetes</taxon>
        <taxon>Streptosporangiales</taxon>
        <taxon>Thermomonosporaceae</taxon>
        <taxon>Actinomadura</taxon>
    </lineage>
</organism>
<reference evidence="2 3" key="1">
    <citation type="submission" date="2021-03" db="EMBL/GenBank/DDBJ databases">
        <authorList>
            <person name="Kanchanasin P."/>
            <person name="Saeng-In P."/>
            <person name="Phongsopitanun W."/>
            <person name="Yuki M."/>
            <person name="Kudo T."/>
            <person name="Ohkuma M."/>
            <person name="Tanasupawat S."/>
        </authorList>
    </citation>
    <scope>NUCLEOTIDE SEQUENCE [LARGE SCALE GENOMIC DNA]</scope>
    <source>
        <strain evidence="2 3">L46</strain>
    </source>
</reference>
<dbReference type="Proteomes" id="UP000666915">
    <property type="component" value="Unassembled WGS sequence"/>
</dbReference>
<evidence type="ECO:0000313" key="2">
    <source>
        <dbReference type="EMBL" id="MBO2436032.1"/>
    </source>
</evidence>
<keyword evidence="1" id="KW-1133">Transmembrane helix</keyword>
<comment type="caution">
    <text evidence="2">The sequence shown here is derived from an EMBL/GenBank/DDBJ whole genome shotgun (WGS) entry which is preliminary data.</text>
</comment>
<accession>A0ABS3QPW9</accession>
<name>A0ABS3QPW9_9ACTN</name>
<gene>
    <name evidence="2" type="ORF">J4557_00730</name>
</gene>
<keyword evidence="3" id="KW-1185">Reference proteome</keyword>
<dbReference type="RefSeq" id="WP_208264333.1">
    <property type="nucleotide sequence ID" value="NZ_BAAAGM010000009.1"/>
</dbReference>
<feature type="transmembrane region" description="Helical" evidence="1">
    <location>
        <begin position="86"/>
        <end position="119"/>
    </location>
</feature>
<keyword evidence="1" id="KW-0812">Transmembrane</keyword>
<feature type="transmembrane region" description="Helical" evidence="1">
    <location>
        <begin position="173"/>
        <end position="191"/>
    </location>
</feature>
<dbReference type="EMBL" id="JAGEOK010000001">
    <property type="protein sequence ID" value="MBO2436032.1"/>
    <property type="molecule type" value="Genomic_DNA"/>
</dbReference>
<proteinExistence type="predicted"/>
<keyword evidence="1" id="KW-0472">Membrane</keyword>
<evidence type="ECO:0000256" key="1">
    <source>
        <dbReference type="SAM" id="Phobius"/>
    </source>
</evidence>
<sequence>MPADEGVVRTLRGYFTHTPGQRVRMQNATRYLCCAAYRDEALSKDIIKEFLYDQHRAVVPSYGFDLRPVLAHCLHAREMRLVRDTMITAAIVVGLVLSWQVTLLVLGTLTLLAVALAVLPKRAGRFQTAVTIALPVAGGPLLLFIGTTMLKAMSAAGIEVSGDGFAEPVRHDHWFIGGLGLFALLLGISFVHRLAVVWLLRSLGPDAPVAVPRVRSHARSDRIDRVGAAQYGNVTLYSRQNPFVGSGKVDDKRTRVWSLVIELDRARPARADRPALAVDPVDMRAAIERRLTSMRDDLPPNESVDLLVNDHVVAEGECVQGRRPFGPAHPGVRYEGHPLIDPRTWRPFSKASQAAVEVLVRNPQADLRCYQRITLEAHAASVTDDGRRHVVPARDEGVQITGFLYLAVQGRMLYAQFVCNALPPIRKEFKLVDVLPSFTPAEVVLEALRQGGAAAVGEAIAGPFRLVAAVPWAEIFQQGAERHRRRFFAFDYGARMSVRERAAEPAFTTFLQELDVNKHTRLIERRVMGALLDHLQHDRNIDVSDYRTETASIISNSLIMNGGTVNGQLGFAPGGDVRQEAAG</sequence>
<feature type="transmembrane region" description="Helical" evidence="1">
    <location>
        <begin position="131"/>
        <end position="153"/>
    </location>
</feature>
<protein>
    <submittedName>
        <fullName evidence="2">Uncharacterized protein</fullName>
    </submittedName>
</protein>
<evidence type="ECO:0000313" key="3">
    <source>
        <dbReference type="Proteomes" id="UP000666915"/>
    </source>
</evidence>